<protein>
    <submittedName>
        <fullName evidence="1">Uncharacterized protein</fullName>
    </submittedName>
</protein>
<dbReference type="Proteomes" id="UP000176451">
    <property type="component" value="Unassembled WGS sequence"/>
</dbReference>
<dbReference type="EMBL" id="MEZV01000053">
    <property type="protein sequence ID" value="OGD65738.1"/>
    <property type="molecule type" value="Genomic_DNA"/>
</dbReference>
<reference evidence="1 2" key="1">
    <citation type="journal article" date="2016" name="Nat. Commun.">
        <title>Thousands of microbial genomes shed light on interconnected biogeochemical processes in an aquifer system.</title>
        <authorList>
            <person name="Anantharaman K."/>
            <person name="Brown C.T."/>
            <person name="Hug L.A."/>
            <person name="Sharon I."/>
            <person name="Castelle C.J."/>
            <person name="Probst A.J."/>
            <person name="Thomas B.C."/>
            <person name="Singh A."/>
            <person name="Wilkins M.J."/>
            <person name="Karaoz U."/>
            <person name="Brodie E.L."/>
            <person name="Williams K.H."/>
            <person name="Hubbard S.S."/>
            <person name="Banfield J.F."/>
        </authorList>
    </citation>
    <scope>NUCLEOTIDE SEQUENCE [LARGE SCALE GENOMIC DNA]</scope>
</reference>
<name>A0A1F5EEC5_9BACT</name>
<evidence type="ECO:0000313" key="2">
    <source>
        <dbReference type="Proteomes" id="UP000176451"/>
    </source>
</evidence>
<dbReference type="AlphaFoldDB" id="A0A1F5EEC5"/>
<evidence type="ECO:0000313" key="1">
    <source>
        <dbReference type="EMBL" id="OGD65738.1"/>
    </source>
</evidence>
<accession>A0A1F5EEC5</accession>
<proteinExistence type="predicted"/>
<comment type="caution">
    <text evidence="1">The sequence shown here is derived from an EMBL/GenBank/DDBJ whole genome shotgun (WGS) entry which is preliminary data.</text>
</comment>
<organism evidence="1 2">
    <name type="scientific">Candidatus Berkelbacteria bacterium RIFCSPHIGHO2_12_FULL_36_9</name>
    <dbReference type="NCBI Taxonomy" id="1797469"/>
    <lineage>
        <taxon>Bacteria</taxon>
        <taxon>Candidatus Berkelbacteria</taxon>
    </lineage>
</organism>
<gene>
    <name evidence="1" type="ORF">A3F08_02975</name>
</gene>
<sequence length="143" mass="16942">MRMEGQDSRNKEKRCCSCEGFLKGKRAIQQLDVLFRIKGHRINMAIERVFCSGGCMEMSIDIKTFIEQAREYGKRCLEYIPNGFPWIRGMRMIVSPSDLKPVTKEEEEKMWKKLEKQREKALSQPSTRTIRCFLTIPRMEEER</sequence>